<dbReference type="EMBL" id="NEVH01011877">
    <property type="protein sequence ID" value="PNF31459.1"/>
    <property type="molecule type" value="Genomic_DNA"/>
</dbReference>
<dbReference type="AlphaFoldDB" id="A0A2J7QS94"/>
<feature type="compositionally biased region" description="Basic and acidic residues" evidence="5">
    <location>
        <begin position="220"/>
        <end position="231"/>
    </location>
</feature>
<feature type="coiled-coil region" evidence="4">
    <location>
        <begin position="69"/>
        <end position="96"/>
    </location>
</feature>
<protein>
    <recommendedName>
        <fullName evidence="6">DNA endonuclease activator Ctp1 C-terminal domain-containing protein</fullName>
    </recommendedName>
</protein>
<feature type="domain" description="DNA endonuclease activator Ctp1 C-terminal" evidence="6">
    <location>
        <begin position="713"/>
        <end position="748"/>
    </location>
</feature>
<proteinExistence type="predicted"/>
<keyword evidence="4" id="KW-0175">Coiled coil</keyword>
<feature type="compositionally biased region" description="Basic residues" evidence="5">
    <location>
        <begin position="210"/>
        <end position="219"/>
    </location>
</feature>
<name>A0A2J7QS94_9NEOP</name>
<dbReference type="GO" id="GO:0006281">
    <property type="term" value="P:DNA repair"/>
    <property type="evidence" value="ECO:0007669"/>
    <property type="project" value="InterPro"/>
</dbReference>
<keyword evidence="2" id="KW-0227">DNA damage</keyword>
<dbReference type="OrthoDB" id="8174836at2759"/>
<evidence type="ECO:0000256" key="4">
    <source>
        <dbReference type="SAM" id="Coils"/>
    </source>
</evidence>
<feature type="compositionally biased region" description="Basic and acidic residues" evidence="5">
    <location>
        <begin position="196"/>
        <end position="207"/>
    </location>
</feature>
<feature type="region of interest" description="Disordered" evidence="5">
    <location>
        <begin position="496"/>
        <end position="529"/>
    </location>
</feature>
<evidence type="ECO:0000313" key="8">
    <source>
        <dbReference type="Proteomes" id="UP000235965"/>
    </source>
</evidence>
<evidence type="ECO:0000256" key="3">
    <source>
        <dbReference type="ARBA" id="ARBA00023242"/>
    </source>
</evidence>
<organism evidence="7 8">
    <name type="scientific">Cryptotermes secundus</name>
    <dbReference type="NCBI Taxonomy" id="105785"/>
    <lineage>
        <taxon>Eukaryota</taxon>
        <taxon>Metazoa</taxon>
        <taxon>Ecdysozoa</taxon>
        <taxon>Arthropoda</taxon>
        <taxon>Hexapoda</taxon>
        <taxon>Insecta</taxon>
        <taxon>Pterygota</taxon>
        <taxon>Neoptera</taxon>
        <taxon>Polyneoptera</taxon>
        <taxon>Dictyoptera</taxon>
        <taxon>Blattodea</taxon>
        <taxon>Blattoidea</taxon>
        <taxon>Termitoidae</taxon>
        <taxon>Kalotermitidae</taxon>
        <taxon>Cryptotermitinae</taxon>
        <taxon>Cryptotermes</taxon>
    </lineage>
</organism>
<gene>
    <name evidence="7" type="ORF">B7P43_G03408</name>
</gene>
<evidence type="ECO:0000313" key="7">
    <source>
        <dbReference type="EMBL" id="PNF31458.1"/>
    </source>
</evidence>
<dbReference type="EMBL" id="NEVH01011877">
    <property type="protein sequence ID" value="PNF31456.1"/>
    <property type="molecule type" value="Genomic_DNA"/>
</dbReference>
<dbReference type="STRING" id="105785.A0A2J7QS94"/>
<evidence type="ECO:0000256" key="5">
    <source>
        <dbReference type="SAM" id="MobiDB-lite"/>
    </source>
</evidence>
<comment type="caution">
    <text evidence="7">The sequence shown here is derived from an EMBL/GenBank/DDBJ whole genome shotgun (WGS) entry which is preliminary data.</text>
</comment>
<feature type="compositionally biased region" description="Basic and acidic residues" evidence="5">
    <location>
        <begin position="500"/>
        <end position="520"/>
    </location>
</feature>
<evidence type="ECO:0000256" key="2">
    <source>
        <dbReference type="ARBA" id="ARBA00022763"/>
    </source>
</evidence>
<evidence type="ECO:0000256" key="1">
    <source>
        <dbReference type="ARBA" id="ARBA00004123"/>
    </source>
</evidence>
<dbReference type="GO" id="GO:0005634">
    <property type="term" value="C:nucleus"/>
    <property type="evidence" value="ECO:0007669"/>
    <property type="project" value="UniProtKB-SubCell"/>
</dbReference>
<evidence type="ECO:0000259" key="6">
    <source>
        <dbReference type="Pfam" id="PF08573"/>
    </source>
</evidence>
<keyword evidence="8" id="KW-1185">Reference proteome</keyword>
<feature type="region of interest" description="Disordered" evidence="5">
    <location>
        <begin position="192"/>
        <end position="231"/>
    </location>
</feature>
<accession>A0A2J7QS94</accession>
<dbReference type="Pfam" id="PF08573">
    <property type="entry name" value="SAE2"/>
    <property type="match status" value="1"/>
</dbReference>
<reference evidence="7 8" key="1">
    <citation type="submission" date="2017-12" db="EMBL/GenBank/DDBJ databases">
        <title>Hemimetabolous genomes reveal molecular basis of termite eusociality.</title>
        <authorList>
            <person name="Harrison M.C."/>
            <person name="Jongepier E."/>
            <person name="Robertson H.M."/>
            <person name="Arning N."/>
            <person name="Bitard-Feildel T."/>
            <person name="Chao H."/>
            <person name="Childers C.P."/>
            <person name="Dinh H."/>
            <person name="Doddapaneni H."/>
            <person name="Dugan S."/>
            <person name="Gowin J."/>
            <person name="Greiner C."/>
            <person name="Han Y."/>
            <person name="Hu H."/>
            <person name="Hughes D.S.T."/>
            <person name="Huylmans A.-K."/>
            <person name="Kemena C."/>
            <person name="Kremer L.P.M."/>
            <person name="Lee S.L."/>
            <person name="Lopez-Ezquerra A."/>
            <person name="Mallet L."/>
            <person name="Monroy-Kuhn J.M."/>
            <person name="Moser A."/>
            <person name="Murali S.C."/>
            <person name="Muzny D.M."/>
            <person name="Otani S."/>
            <person name="Piulachs M.-D."/>
            <person name="Poelchau M."/>
            <person name="Qu J."/>
            <person name="Schaub F."/>
            <person name="Wada-Katsumata A."/>
            <person name="Worley K.C."/>
            <person name="Xie Q."/>
            <person name="Ylla G."/>
            <person name="Poulsen M."/>
            <person name="Gibbs R.A."/>
            <person name="Schal C."/>
            <person name="Richards S."/>
            <person name="Belles X."/>
            <person name="Korb J."/>
            <person name="Bornberg-Bauer E."/>
        </authorList>
    </citation>
    <scope>NUCLEOTIDE SEQUENCE [LARGE SCALE GENOMIC DNA]</scope>
    <source>
        <tissue evidence="7">Whole body</tissue>
    </source>
</reference>
<dbReference type="EMBL" id="NEVH01011877">
    <property type="protein sequence ID" value="PNF31460.1"/>
    <property type="molecule type" value="Genomic_DNA"/>
</dbReference>
<comment type="subcellular location">
    <subcellularLocation>
        <location evidence="1">Nucleus</location>
    </subcellularLocation>
</comment>
<dbReference type="InterPro" id="IPR013882">
    <property type="entry name" value="Ctp1_C"/>
</dbReference>
<dbReference type="EMBL" id="NEVH01011877">
    <property type="protein sequence ID" value="PNF31458.1"/>
    <property type="molecule type" value="Genomic_DNA"/>
</dbReference>
<dbReference type="InParanoid" id="A0A2J7QS94"/>
<sequence>MAVSLIPLDCDISCPSSSKNVTEQIPVWSDDKIRNLWSSLLNLELVSKCCEDEELQGILLLLETTFSVFKKLKKKCNEAESAYQIVKQDLESTKEEICQMEEDLKCRKTVVCERCPELAKELGAQKKKLEYNENRIKSIVSILSINNSSEDSERNLPSGQKTAVDKAYDLVSQMLLENDNIDLEKDKHLGVKSGIKRLEHDRTESPRMKSPGKKRKKRNKDPAKVDILNTKDRESDTETLYYGATLAPESSCNERVMCSVAEKEMVPEILCSQYPVKSSDMEESLPQLSIVNINEKMDNIQTTPKKPMLQEKITRRSSPILGSCNRKSMHKTTHCNNYNVPIVDSPGNNPVTLKTFIPSGKSDNCDTGSSLQSYKDVANRSPSLLKIEAAKSDSIVVDVHKVEDNSQERKNEKHEQNVLCAADDNQESMKNIQADFWKLKPIPNVNINMKNCSDVGNRKLKQTTLSVASFSKKHDLCRLKEFNGGVRQSSSLADQISGISREETSVRRAAQDSLDEKENTESVLSENKCPGVRHLRTDSAEDDDFVLKSPDVSHSRTLPRRKCNYVRDRPLISRKGDGTAINISPRKKQIQSSAGRMDIDETFFVPLYTSTLQDGAYGSREIKRVPETEELSCEQNFKEAYHPSEMKNRKVTELNKKHDCSFDRIPEKISTSPNYKYRRDAVRNRDARRRLDGWECEQCKNYYAVANGADPTELKRHLKQCSRHRDKYSIQSSTPPGYWDVNFPDTEESKLEVTLAPKNLPIAKD</sequence>
<keyword evidence="3" id="KW-0539">Nucleus</keyword>
<dbReference type="Proteomes" id="UP000235965">
    <property type="component" value="Unassembled WGS sequence"/>
</dbReference>